<name>A0A916K2Y7_9MICO</name>
<dbReference type="RefSeq" id="WP_218116139.1">
    <property type="nucleotide sequence ID" value="NZ_CAJVAP010000030.1"/>
</dbReference>
<gene>
    <name evidence="1" type="ORF">LEUCIP111803_02208</name>
</gene>
<dbReference type="EMBL" id="CAJVAP010000030">
    <property type="protein sequence ID" value="CAG7618486.1"/>
    <property type="molecule type" value="Genomic_DNA"/>
</dbReference>
<reference evidence="1" key="1">
    <citation type="submission" date="2021-06" db="EMBL/GenBank/DDBJ databases">
        <authorList>
            <person name="Criscuolo A."/>
        </authorList>
    </citation>
    <scope>NUCLEOTIDE SEQUENCE</scope>
    <source>
        <strain evidence="1">CIP111803</strain>
    </source>
</reference>
<evidence type="ECO:0000313" key="1">
    <source>
        <dbReference type="EMBL" id="CAG7618486.1"/>
    </source>
</evidence>
<accession>A0A916K2Y7</accession>
<evidence type="ECO:0008006" key="3">
    <source>
        <dbReference type="Google" id="ProtNLM"/>
    </source>
</evidence>
<comment type="caution">
    <text evidence="1">The sequence shown here is derived from an EMBL/GenBank/DDBJ whole genome shotgun (WGS) entry which is preliminary data.</text>
</comment>
<evidence type="ECO:0000313" key="2">
    <source>
        <dbReference type="Proteomes" id="UP000693892"/>
    </source>
</evidence>
<sequence>MTIDQHTMTATIAGQPVTVLAGSTTLDRAWSPYAQGTLQILAPDVPGLLDPRRRPQVIVHHRRRFSDSETVGYVSADHAGMTVGQVSTEYAGMTVDEMSAQYRTRWNGIGGPYGAGPGVTLVGWLSAARRSRTDPDVWEIEWNGDEIRAQSSVALALTRPQIPTVRELVARVLASAELGTLTPGPTGSESVLDDEGEYPEWTPGTNAWDYLEPIVTAHGYRLYADELAAWHLASDTTPTGACTIGAEAVEVEDDWAVDNGRFFDTAVLVYQWQTAAGVTRTEIDSYRAGNVSAYVERIDGRLTKRGRARRIVERAMQRALAQSWETVADYSIRPGQTATITPDSTTGIVDAVTWQYPDARSTVTLIDIT</sequence>
<organism evidence="1 2">
    <name type="scientific">Leucobacter soli</name>
    <dbReference type="NCBI Taxonomy" id="2812850"/>
    <lineage>
        <taxon>Bacteria</taxon>
        <taxon>Bacillati</taxon>
        <taxon>Actinomycetota</taxon>
        <taxon>Actinomycetes</taxon>
        <taxon>Micrococcales</taxon>
        <taxon>Microbacteriaceae</taxon>
        <taxon>Leucobacter</taxon>
    </lineage>
</organism>
<proteinExistence type="predicted"/>
<protein>
    <recommendedName>
        <fullName evidence="3">Phage tail protein</fullName>
    </recommendedName>
</protein>
<dbReference type="AlphaFoldDB" id="A0A916K2Y7"/>
<dbReference type="Proteomes" id="UP000693892">
    <property type="component" value="Unassembled WGS sequence"/>
</dbReference>
<keyword evidence="2" id="KW-1185">Reference proteome</keyword>